<dbReference type="InParanoid" id="A0A165MTK1"/>
<dbReference type="Proteomes" id="UP000077266">
    <property type="component" value="Unassembled WGS sequence"/>
</dbReference>
<feature type="compositionally biased region" description="Acidic residues" evidence="1">
    <location>
        <begin position="475"/>
        <end position="496"/>
    </location>
</feature>
<organism evidence="2 3">
    <name type="scientific">Exidia glandulosa HHB12029</name>
    <dbReference type="NCBI Taxonomy" id="1314781"/>
    <lineage>
        <taxon>Eukaryota</taxon>
        <taxon>Fungi</taxon>
        <taxon>Dikarya</taxon>
        <taxon>Basidiomycota</taxon>
        <taxon>Agaricomycotina</taxon>
        <taxon>Agaricomycetes</taxon>
        <taxon>Auriculariales</taxon>
        <taxon>Exidiaceae</taxon>
        <taxon>Exidia</taxon>
    </lineage>
</organism>
<evidence type="ECO:0000313" key="3">
    <source>
        <dbReference type="Proteomes" id="UP000077266"/>
    </source>
</evidence>
<dbReference type="AlphaFoldDB" id="A0A165MTK1"/>
<dbReference type="EMBL" id="KV425907">
    <property type="protein sequence ID" value="KZV99733.1"/>
    <property type="molecule type" value="Genomic_DNA"/>
</dbReference>
<feature type="region of interest" description="Disordered" evidence="1">
    <location>
        <begin position="475"/>
        <end position="515"/>
    </location>
</feature>
<dbReference type="Gene3D" id="3.80.10.10">
    <property type="entry name" value="Ribonuclease Inhibitor"/>
    <property type="match status" value="1"/>
</dbReference>
<protein>
    <recommendedName>
        <fullName evidence="4">F-box domain-containing protein</fullName>
    </recommendedName>
</protein>
<name>A0A165MTK1_EXIGL</name>
<proteinExistence type="predicted"/>
<accession>A0A165MTK1</accession>
<evidence type="ECO:0000313" key="2">
    <source>
        <dbReference type="EMBL" id="KZV99733.1"/>
    </source>
</evidence>
<evidence type="ECO:0008006" key="4">
    <source>
        <dbReference type="Google" id="ProtNLM"/>
    </source>
</evidence>
<dbReference type="SUPFAM" id="SSF52047">
    <property type="entry name" value="RNI-like"/>
    <property type="match status" value="1"/>
</dbReference>
<reference evidence="2 3" key="1">
    <citation type="journal article" date="2016" name="Mol. Biol. Evol.">
        <title>Comparative Genomics of Early-Diverging Mushroom-Forming Fungi Provides Insights into the Origins of Lignocellulose Decay Capabilities.</title>
        <authorList>
            <person name="Nagy L.G."/>
            <person name="Riley R."/>
            <person name="Tritt A."/>
            <person name="Adam C."/>
            <person name="Daum C."/>
            <person name="Floudas D."/>
            <person name="Sun H."/>
            <person name="Yadav J.S."/>
            <person name="Pangilinan J."/>
            <person name="Larsson K.H."/>
            <person name="Matsuura K."/>
            <person name="Barry K."/>
            <person name="Labutti K."/>
            <person name="Kuo R."/>
            <person name="Ohm R.A."/>
            <person name="Bhattacharya S.S."/>
            <person name="Shirouzu T."/>
            <person name="Yoshinaga Y."/>
            <person name="Martin F.M."/>
            <person name="Grigoriev I.V."/>
            <person name="Hibbett D.S."/>
        </authorList>
    </citation>
    <scope>NUCLEOTIDE SEQUENCE [LARGE SCALE GENOMIC DNA]</scope>
    <source>
        <strain evidence="2 3">HHB12029</strain>
    </source>
</reference>
<gene>
    <name evidence="2" type="ORF">EXIGLDRAFT_724287</name>
</gene>
<keyword evidence="3" id="KW-1185">Reference proteome</keyword>
<dbReference type="InterPro" id="IPR032675">
    <property type="entry name" value="LRR_dom_sf"/>
</dbReference>
<evidence type="ECO:0000256" key="1">
    <source>
        <dbReference type="SAM" id="MobiDB-lite"/>
    </source>
</evidence>
<sequence length="515" mass="57743">MSRDRALYFADLAGNLLLEVSRPGYPGTQFGYDARRSLSEDLDHLVLALLPRCKSYVCEVMPADAPRAAFIKALFRLHCEHLQELRLSSHRPIEITFAEAETLPMIAEQFPSLSTLTLGGVCLPFSHMLASSRCTTISVSSSCEEVDCQHDYTIGLEVNRIVEALPTLRSLKVGQSGHSEAVHLVGLVTESDPLDLHSALVTFSATIEVLHIDMIPTIWPSVRQLKQLSLGHLRELQFHGMLVQPRVFVEEGDPRSKFEHTIYPFLQLLAATPNLVRLNIEEWFWPSLSYVSEPLSFHTVCLPRLEEVLLFEVDEHYVGQILSRLKMPRLRILDLSTLFRSDATAFRFTDVMHGWDLPYLEEFKLSSSEEEGNTGDPTYPALALGRMLRDGNLPRLQNLDVTNRGWVTETDLRDAIEALRDPSVVPSLVELQISNSTPPVDPRWAEAAVQERNAHMGDDPALRRLSITVLSGDMIDSDDDREVEEDRESENEENDAVEYASDGLVGIDSIASDSA</sequence>